<keyword evidence="4 8" id="KW-0378">Hydrolase</keyword>
<dbReference type="AlphaFoldDB" id="A0A6I8P431"/>
<feature type="compositionally biased region" description="Low complexity" evidence="9">
    <location>
        <begin position="24"/>
        <end position="36"/>
    </location>
</feature>
<protein>
    <recommendedName>
        <fullName evidence="8">M-phase inducer phosphatase</fullName>
        <ecNumber evidence="8">3.1.3.48</ecNumber>
    </recommendedName>
</protein>
<evidence type="ECO:0000256" key="5">
    <source>
        <dbReference type="ARBA" id="ARBA00022912"/>
    </source>
</evidence>
<dbReference type="CDD" id="cd01530">
    <property type="entry name" value="Cdc25"/>
    <property type="match status" value="1"/>
</dbReference>
<dbReference type="GO" id="GO:0005737">
    <property type="term" value="C:cytoplasm"/>
    <property type="evidence" value="ECO:0000318"/>
    <property type="project" value="GO_Central"/>
</dbReference>
<dbReference type="EC" id="3.1.3.48" evidence="8"/>
<dbReference type="Pfam" id="PF00581">
    <property type="entry name" value="Rhodanese"/>
    <property type="match status" value="1"/>
</dbReference>
<dbReference type="InterPro" id="IPR001763">
    <property type="entry name" value="Rhodanese-like_dom"/>
</dbReference>
<dbReference type="SMART" id="SM00450">
    <property type="entry name" value="RHOD"/>
    <property type="match status" value="1"/>
</dbReference>
<dbReference type="PANTHER" id="PTHR10828">
    <property type="entry name" value="M-PHASE INDUCER PHOSPHATASE DUAL SPECIFICITY PHOSPHATASE CDC25"/>
    <property type="match status" value="1"/>
</dbReference>
<organism evidence="11 12">
    <name type="scientific">Ornithorhynchus anatinus</name>
    <name type="common">Duckbill platypus</name>
    <dbReference type="NCBI Taxonomy" id="9258"/>
    <lineage>
        <taxon>Eukaryota</taxon>
        <taxon>Metazoa</taxon>
        <taxon>Chordata</taxon>
        <taxon>Craniata</taxon>
        <taxon>Vertebrata</taxon>
        <taxon>Euteleostomi</taxon>
        <taxon>Mammalia</taxon>
        <taxon>Monotremata</taxon>
        <taxon>Ornithorhynchidae</taxon>
        <taxon>Ornithorhynchus</taxon>
    </lineage>
</organism>
<dbReference type="SUPFAM" id="SSF52821">
    <property type="entry name" value="Rhodanese/Cell cycle control phosphatase"/>
    <property type="match status" value="1"/>
</dbReference>
<dbReference type="GO" id="GO:0005634">
    <property type="term" value="C:nucleus"/>
    <property type="evidence" value="ECO:0000318"/>
    <property type="project" value="GO_Central"/>
</dbReference>
<dbReference type="GO" id="GO:0000086">
    <property type="term" value="P:G2/M transition of mitotic cell cycle"/>
    <property type="evidence" value="ECO:0000318"/>
    <property type="project" value="GO_Central"/>
</dbReference>
<accession>A0A6I8P431</accession>
<dbReference type="PANTHER" id="PTHR10828:SF17">
    <property type="entry name" value="PROTEIN-TYROSINE-PHOSPHATASE"/>
    <property type="match status" value="1"/>
</dbReference>
<reference evidence="11 12" key="1">
    <citation type="journal article" date="2008" name="Nature">
        <title>Genome analysis of the platypus reveals unique signatures of evolution.</title>
        <authorList>
            <person name="Warren W.C."/>
            <person name="Hillier L.W."/>
            <person name="Marshall Graves J.A."/>
            <person name="Birney E."/>
            <person name="Ponting C.P."/>
            <person name="Grutzner F."/>
            <person name="Belov K."/>
            <person name="Miller W."/>
            <person name="Clarke L."/>
            <person name="Chinwalla A.T."/>
            <person name="Yang S.P."/>
            <person name="Heger A."/>
            <person name="Locke D.P."/>
            <person name="Miethke P."/>
            <person name="Waters P.D."/>
            <person name="Veyrunes F."/>
            <person name="Fulton L."/>
            <person name="Fulton B."/>
            <person name="Graves T."/>
            <person name="Wallis J."/>
            <person name="Puente X.S."/>
            <person name="Lopez-Otin C."/>
            <person name="Ordonez G.R."/>
            <person name="Eichler E.E."/>
            <person name="Chen L."/>
            <person name="Cheng Z."/>
            <person name="Deakin J.E."/>
            <person name="Alsop A."/>
            <person name="Thompson K."/>
            <person name="Kirby P."/>
            <person name="Papenfuss A.T."/>
            <person name="Wakefield M.J."/>
            <person name="Olender T."/>
            <person name="Lancet D."/>
            <person name="Huttley G.A."/>
            <person name="Smit A.F."/>
            <person name="Pask A."/>
            <person name="Temple-Smith P."/>
            <person name="Batzer M.A."/>
            <person name="Walker J.A."/>
            <person name="Konkel M.K."/>
            <person name="Harris R.S."/>
            <person name="Whittington C.M."/>
            <person name="Wong E.S."/>
            <person name="Gemmell N.J."/>
            <person name="Buschiazzo E."/>
            <person name="Vargas Jentzsch I.M."/>
            <person name="Merkel A."/>
            <person name="Schmitz J."/>
            <person name="Zemann A."/>
            <person name="Churakov G."/>
            <person name="Kriegs J.O."/>
            <person name="Brosius J."/>
            <person name="Murchison E.P."/>
            <person name="Sachidanandam R."/>
            <person name="Smith C."/>
            <person name="Hannon G.J."/>
            <person name="Tsend-Ayush E."/>
            <person name="McMillan D."/>
            <person name="Attenborough R."/>
            <person name="Rens W."/>
            <person name="Ferguson-Smith M."/>
            <person name="Lefevre C.M."/>
            <person name="Sharp J.A."/>
            <person name="Nicholas K.R."/>
            <person name="Ray D.A."/>
            <person name="Kube M."/>
            <person name="Reinhardt R."/>
            <person name="Pringle T.H."/>
            <person name="Taylor J."/>
            <person name="Jones R.C."/>
            <person name="Nixon B."/>
            <person name="Dacheux J.L."/>
            <person name="Niwa H."/>
            <person name="Sekita Y."/>
            <person name="Huang X."/>
            <person name="Stark A."/>
            <person name="Kheradpour P."/>
            <person name="Kellis M."/>
            <person name="Flicek P."/>
            <person name="Chen Y."/>
            <person name="Webber C."/>
            <person name="Hardison R."/>
            <person name="Nelson J."/>
            <person name="Hallsworth-Pepin K."/>
            <person name="Delehaunty K."/>
            <person name="Markovic C."/>
            <person name="Minx P."/>
            <person name="Feng Y."/>
            <person name="Kremitzki C."/>
            <person name="Mitreva M."/>
            <person name="Glasscock J."/>
            <person name="Wylie T."/>
            <person name="Wohldmann P."/>
            <person name="Thiru P."/>
            <person name="Nhan M.N."/>
            <person name="Pohl C.S."/>
            <person name="Smith S.M."/>
            <person name="Hou S."/>
            <person name="Nefedov M."/>
            <person name="de Jong P.J."/>
            <person name="Renfree M.B."/>
            <person name="Mardis E.R."/>
            <person name="Wilson R.K."/>
        </authorList>
    </citation>
    <scope>NUCLEOTIDE SEQUENCE [LARGE SCALE GENOMIC DNA]</scope>
    <source>
        <strain evidence="11 12">Glennie</strain>
    </source>
</reference>
<dbReference type="PROSITE" id="PS50206">
    <property type="entry name" value="RHODANESE_3"/>
    <property type="match status" value="1"/>
</dbReference>
<comment type="similarity">
    <text evidence="1 8">Belongs to the MPI phosphatase family.</text>
</comment>
<feature type="region of interest" description="Disordered" evidence="9">
    <location>
        <begin position="1"/>
        <end position="140"/>
    </location>
</feature>
<dbReference type="PRINTS" id="PR00716">
    <property type="entry name" value="MPIPHPHTASE"/>
</dbReference>
<dbReference type="InParanoid" id="A0A6I8P431"/>
<reference evidence="11" key="2">
    <citation type="submission" date="2025-08" db="UniProtKB">
        <authorList>
            <consortium name="Ensembl"/>
        </authorList>
    </citation>
    <scope>IDENTIFICATION</scope>
    <source>
        <strain evidence="11">Glennie</strain>
    </source>
</reference>
<proteinExistence type="inferred from homology"/>
<comment type="function">
    <text evidence="8">Tyrosine protein phosphatase which functions as a dosage-dependent inducer of mitotic progression.</text>
</comment>
<dbReference type="GeneTree" id="ENSGT00940000161460"/>
<evidence type="ECO:0000313" key="12">
    <source>
        <dbReference type="Proteomes" id="UP000002279"/>
    </source>
</evidence>
<evidence type="ECO:0000256" key="2">
    <source>
        <dbReference type="ARBA" id="ARBA00022618"/>
    </source>
</evidence>
<dbReference type="GO" id="GO:0010971">
    <property type="term" value="P:positive regulation of G2/M transition of mitotic cell cycle"/>
    <property type="evidence" value="ECO:0000318"/>
    <property type="project" value="GO_Central"/>
</dbReference>
<comment type="catalytic activity">
    <reaction evidence="7">
        <text>O-phospho-L-tyrosyl-[protein] + H2O = L-tyrosyl-[protein] + phosphate</text>
        <dbReference type="Rhea" id="RHEA:10684"/>
        <dbReference type="Rhea" id="RHEA-COMP:10136"/>
        <dbReference type="Rhea" id="RHEA-COMP:20101"/>
        <dbReference type="ChEBI" id="CHEBI:15377"/>
        <dbReference type="ChEBI" id="CHEBI:43474"/>
        <dbReference type="ChEBI" id="CHEBI:46858"/>
        <dbReference type="ChEBI" id="CHEBI:61978"/>
        <dbReference type="EC" id="3.1.3.48"/>
    </reaction>
    <physiologicalReaction direction="left-to-right" evidence="7">
        <dbReference type="Rhea" id="RHEA:10685"/>
    </physiologicalReaction>
</comment>
<sequence>MGNQGGARAHLRSSVNNYTFSPELLGRSPRSRLSLSMEDLDCTLSMNPRRRLRLSPEASDPHPEETTTPADTPQDSPSGSWGSPDSSSGSCSWSATALSFPKLQGPAGPPSSFRCPETSPDRRQEVRVVPEKSQQDELRSPGFAASSLALAPLPRVDDEILIEDVWRPFCLPVEAGKHQDLCYVSSDTVAALLRGGYAQSVEEFVVVDCRYPYEYAGGHIKGALNLYREDQLVERFLQGPRCPPEGPKSRVFIFHCEFSSERGPRLCRALRELDRRINQYPRLCYPELYLLRGGYRDFH</sequence>
<evidence type="ECO:0000259" key="10">
    <source>
        <dbReference type="PROSITE" id="PS50206"/>
    </source>
</evidence>
<dbReference type="InterPro" id="IPR036873">
    <property type="entry name" value="Rhodanese-like_dom_sf"/>
</dbReference>
<dbReference type="InterPro" id="IPR000751">
    <property type="entry name" value="MPI_Phosphatase"/>
</dbReference>
<dbReference type="Proteomes" id="UP000002279">
    <property type="component" value="Chromosome 3"/>
</dbReference>
<keyword evidence="2 8" id="KW-0132">Cell division</keyword>
<feature type="compositionally biased region" description="Low complexity" evidence="9">
    <location>
        <begin position="75"/>
        <end position="94"/>
    </location>
</feature>
<keyword evidence="3 8" id="KW-0498">Mitosis</keyword>
<evidence type="ECO:0000256" key="6">
    <source>
        <dbReference type="ARBA" id="ARBA00023306"/>
    </source>
</evidence>
<evidence type="ECO:0000256" key="1">
    <source>
        <dbReference type="ARBA" id="ARBA00011065"/>
    </source>
</evidence>
<dbReference type="GO" id="GO:0110032">
    <property type="term" value="P:positive regulation of G2/MI transition of meiotic cell cycle"/>
    <property type="evidence" value="ECO:0000318"/>
    <property type="project" value="GO_Central"/>
</dbReference>
<dbReference type="GO" id="GO:0051301">
    <property type="term" value="P:cell division"/>
    <property type="evidence" value="ECO:0007669"/>
    <property type="project" value="UniProtKB-UniRule"/>
</dbReference>
<evidence type="ECO:0000313" key="11">
    <source>
        <dbReference type="Ensembl" id="ENSOANP00000047728.1"/>
    </source>
</evidence>
<keyword evidence="5 8" id="KW-0904">Protein phosphatase</keyword>
<dbReference type="Ensembl" id="ENSOANT00000046690.1">
    <property type="protein sequence ID" value="ENSOANP00000047728.1"/>
    <property type="gene ID" value="ENSOANG00000039166.1"/>
</dbReference>
<evidence type="ECO:0000256" key="4">
    <source>
        <dbReference type="ARBA" id="ARBA00022801"/>
    </source>
</evidence>
<keyword evidence="12" id="KW-1185">Reference proteome</keyword>
<evidence type="ECO:0000256" key="3">
    <source>
        <dbReference type="ARBA" id="ARBA00022776"/>
    </source>
</evidence>
<dbReference type="GO" id="GO:0004725">
    <property type="term" value="F:protein tyrosine phosphatase activity"/>
    <property type="evidence" value="ECO:0000318"/>
    <property type="project" value="GO_Central"/>
</dbReference>
<name>A0A6I8P431_ORNAN</name>
<dbReference type="Bgee" id="ENSOANG00000039166">
    <property type="expression patterns" value="Expressed in endometrium"/>
</dbReference>
<evidence type="ECO:0000256" key="7">
    <source>
        <dbReference type="ARBA" id="ARBA00051341"/>
    </source>
</evidence>
<dbReference type="Gene3D" id="3.40.250.10">
    <property type="entry name" value="Rhodanese-like domain"/>
    <property type="match status" value="1"/>
</dbReference>
<feature type="domain" description="Rhodanese" evidence="10">
    <location>
        <begin position="200"/>
        <end position="299"/>
    </location>
</feature>
<reference evidence="11" key="3">
    <citation type="submission" date="2025-09" db="UniProtKB">
        <authorList>
            <consortium name="Ensembl"/>
        </authorList>
    </citation>
    <scope>IDENTIFICATION</scope>
    <source>
        <strain evidence="11">Glennie</strain>
    </source>
</reference>
<keyword evidence="6 8" id="KW-0131">Cell cycle</keyword>
<evidence type="ECO:0000256" key="8">
    <source>
        <dbReference type="RuleBase" id="RU368028"/>
    </source>
</evidence>
<feature type="compositionally biased region" description="Basic and acidic residues" evidence="9">
    <location>
        <begin position="119"/>
        <end position="139"/>
    </location>
</feature>
<evidence type="ECO:0000256" key="9">
    <source>
        <dbReference type="SAM" id="MobiDB-lite"/>
    </source>
</evidence>